<feature type="transmembrane region" description="Helical" evidence="7">
    <location>
        <begin position="206"/>
        <end position="224"/>
    </location>
</feature>
<evidence type="ECO:0000313" key="10">
    <source>
        <dbReference type="Proteomes" id="UP001200642"/>
    </source>
</evidence>
<dbReference type="GO" id="GO:0022857">
    <property type="term" value="F:transmembrane transporter activity"/>
    <property type="evidence" value="ECO:0007669"/>
    <property type="project" value="InterPro"/>
</dbReference>
<evidence type="ECO:0000256" key="6">
    <source>
        <dbReference type="ARBA" id="ARBA00023136"/>
    </source>
</evidence>
<dbReference type="SUPFAM" id="SSF103473">
    <property type="entry name" value="MFS general substrate transporter"/>
    <property type="match status" value="1"/>
</dbReference>
<dbReference type="Pfam" id="PF07690">
    <property type="entry name" value="MFS_1"/>
    <property type="match status" value="1"/>
</dbReference>
<protein>
    <submittedName>
        <fullName evidence="9">MFS transporter</fullName>
    </submittedName>
</protein>
<keyword evidence="10" id="KW-1185">Reference proteome</keyword>
<dbReference type="PROSITE" id="PS50850">
    <property type="entry name" value="MFS"/>
    <property type="match status" value="1"/>
</dbReference>
<accession>A0AAE3EXW3</accession>
<evidence type="ECO:0000256" key="7">
    <source>
        <dbReference type="SAM" id="Phobius"/>
    </source>
</evidence>
<feature type="transmembrane region" description="Helical" evidence="7">
    <location>
        <begin position="12"/>
        <end position="33"/>
    </location>
</feature>
<keyword evidence="5 7" id="KW-1133">Transmembrane helix</keyword>
<feature type="transmembrane region" description="Helical" evidence="7">
    <location>
        <begin position="274"/>
        <end position="292"/>
    </location>
</feature>
<evidence type="ECO:0000256" key="5">
    <source>
        <dbReference type="ARBA" id="ARBA00022989"/>
    </source>
</evidence>
<dbReference type="InterPro" id="IPR051788">
    <property type="entry name" value="MFS_Transporter"/>
</dbReference>
<name>A0AAE3EXW3_9FLAO</name>
<evidence type="ECO:0000313" key="9">
    <source>
        <dbReference type="EMBL" id="MCG2462144.1"/>
    </source>
</evidence>
<feature type="transmembrane region" description="Helical" evidence="7">
    <location>
        <begin position="135"/>
        <end position="153"/>
    </location>
</feature>
<feature type="transmembrane region" description="Helical" evidence="7">
    <location>
        <begin position="101"/>
        <end position="123"/>
    </location>
</feature>
<feature type="transmembrane region" description="Helical" evidence="7">
    <location>
        <begin position="244"/>
        <end position="262"/>
    </location>
</feature>
<dbReference type="PANTHER" id="PTHR23514:SF3">
    <property type="entry name" value="BYPASS OF STOP CODON PROTEIN 6"/>
    <property type="match status" value="1"/>
</dbReference>
<dbReference type="Gene3D" id="1.20.1250.20">
    <property type="entry name" value="MFS general substrate transporter like domains"/>
    <property type="match status" value="2"/>
</dbReference>
<comment type="subcellular location">
    <subcellularLocation>
        <location evidence="1">Endomembrane system</location>
        <topology evidence="1">Multi-pass membrane protein</topology>
    </subcellularLocation>
</comment>
<comment type="caution">
    <text evidence="9">The sequence shown here is derived from an EMBL/GenBank/DDBJ whole genome shotgun (WGS) entry which is preliminary data.</text>
</comment>
<feature type="domain" description="Major facilitator superfamily (MFS) profile" evidence="8">
    <location>
        <begin position="11"/>
        <end position="384"/>
    </location>
</feature>
<proteinExistence type="inferred from homology"/>
<reference evidence="9" key="1">
    <citation type="submission" date="2023-02" db="EMBL/GenBank/DDBJ databases">
        <title>Genome of Flavobacteriaceae gen. nov. sp. strain F89.</title>
        <authorList>
            <person name="Wang Y."/>
        </authorList>
    </citation>
    <scope>NUCLEOTIDE SEQUENCE</scope>
    <source>
        <strain evidence="9">F89</strain>
    </source>
</reference>
<evidence type="ECO:0000259" key="8">
    <source>
        <dbReference type="PROSITE" id="PS50850"/>
    </source>
</evidence>
<dbReference type="GO" id="GO:0016020">
    <property type="term" value="C:membrane"/>
    <property type="evidence" value="ECO:0007669"/>
    <property type="project" value="TreeGrafter"/>
</dbReference>
<dbReference type="InterPro" id="IPR011701">
    <property type="entry name" value="MFS"/>
</dbReference>
<feature type="transmembrane region" description="Helical" evidence="7">
    <location>
        <begin position="76"/>
        <end position="95"/>
    </location>
</feature>
<sequence>MTNNSFHKGYVFLAACIGMLLFGIVMISLGSILPEVIEKFQLDEVGTGTMLTLLPFGILTGSLIFGPLVDWLSYKIVLITGSVFTLLGIEGLVFSEIMTPMYFSVFCIGFGGGILNGVTNALVSEISEDDHSANLSLLGVFFGIGALGTPMILGLVKGVYTFETILAWFGAFMFLPILFFVFNRFPKSAGTEGLPVKEWAQMVKDPLLLLLGGILFFQSGIEGLTNNWTTTYLEMIKGIEASNALFILSSFVGALTVTRIILGKVLRILSPFRVLVFGFIIAFLGCFCMVIGDSFLSSILGMIAIGVGLAAGFPVVLGYIGQTYTQLSGTAFSIVITIALIGNVIANYVMGLASQAYGLEVLPYFVVCAVLAIFILLYITKQKYKTVIN</sequence>
<comment type="similarity">
    <text evidence="2">Belongs to the major facilitator superfamily.</text>
</comment>
<dbReference type="PANTHER" id="PTHR23514">
    <property type="entry name" value="BYPASS OF STOP CODON PROTEIN 6"/>
    <property type="match status" value="1"/>
</dbReference>
<evidence type="ECO:0000256" key="2">
    <source>
        <dbReference type="ARBA" id="ARBA00008335"/>
    </source>
</evidence>
<dbReference type="AlphaFoldDB" id="A0AAE3EXW3"/>
<dbReference type="InterPro" id="IPR036259">
    <property type="entry name" value="MFS_trans_sf"/>
</dbReference>
<keyword evidence="4 7" id="KW-0812">Transmembrane</keyword>
<evidence type="ECO:0000256" key="3">
    <source>
        <dbReference type="ARBA" id="ARBA00022448"/>
    </source>
</evidence>
<feature type="transmembrane region" description="Helical" evidence="7">
    <location>
        <begin position="165"/>
        <end position="185"/>
    </location>
</feature>
<feature type="transmembrane region" description="Helical" evidence="7">
    <location>
        <begin position="327"/>
        <end position="349"/>
    </location>
</feature>
<evidence type="ECO:0000256" key="4">
    <source>
        <dbReference type="ARBA" id="ARBA00022692"/>
    </source>
</evidence>
<dbReference type="GO" id="GO:0012505">
    <property type="term" value="C:endomembrane system"/>
    <property type="evidence" value="ECO:0007669"/>
    <property type="project" value="UniProtKB-SubCell"/>
</dbReference>
<feature type="transmembrane region" description="Helical" evidence="7">
    <location>
        <begin position="361"/>
        <end position="379"/>
    </location>
</feature>
<keyword evidence="6 7" id="KW-0472">Membrane</keyword>
<organism evidence="9 10">
    <name type="scientific">Cerina litoralis</name>
    <dbReference type="NCBI Taxonomy" id="2874477"/>
    <lineage>
        <taxon>Bacteria</taxon>
        <taxon>Pseudomonadati</taxon>
        <taxon>Bacteroidota</taxon>
        <taxon>Flavobacteriia</taxon>
        <taxon>Flavobacteriales</taxon>
        <taxon>Flavobacteriaceae</taxon>
        <taxon>Cerina</taxon>
    </lineage>
</organism>
<dbReference type="InterPro" id="IPR020846">
    <property type="entry name" value="MFS_dom"/>
</dbReference>
<feature type="transmembrane region" description="Helical" evidence="7">
    <location>
        <begin position="45"/>
        <end position="69"/>
    </location>
</feature>
<dbReference type="RefSeq" id="WP_317903281.1">
    <property type="nucleotide sequence ID" value="NZ_JAIRBC010000025.1"/>
</dbReference>
<feature type="transmembrane region" description="Helical" evidence="7">
    <location>
        <begin position="298"/>
        <end position="320"/>
    </location>
</feature>
<keyword evidence="3" id="KW-0813">Transport</keyword>
<evidence type="ECO:0000256" key="1">
    <source>
        <dbReference type="ARBA" id="ARBA00004127"/>
    </source>
</evidence>
<dbReference type="EMBL" id="JAIRBC010000025">
    <property type="protein sequence ID" value="MCG2462144.1"/>
    <property type="molecule type" value="Genomic_DNA"/>
</dbReference>
<dbReference type="Proteomes" id="UP001200642">
    <property type="component" value="Unassembled WGS sequence"/>
</dbReference>
<gene>
    <name evidence="9" type="ORF">K8352_15395</name>
</gene>